<name>A0A6I6D0Z9_9GAMM</name>
<evidence type="ECO:0000256" key="3">
    <source>
        <dbReference type="SAM" id="MobiDB-lite"/>
    </source>
</evidence>
<evidence type="ECO:0000256" key="1">
    <source>
        <dbReference type="ARBA" id="ARBA00010645"/>
    </source>
</evidence>
<dbReference type="KEGG" id="ghl:GM160_03000"/>
<dbReference type="PANTHER" id="PTHR37483">
    <property type="entry name" value="UPF0125 PROTEIN RATB"/>
    <property type="match status" value="1"/>
</dbReference>
<evidence type="ECO:0000313" key="5">
    <source>
        <dbReference type="Proteomes" id="UP000427716"/>
    </source>
</evidence>
<reference evidence="4 5" key="1">
    <citation type="submission" date="2019-11" db="EMBL/GenBank/DDBJ databases">
        <authorList>
            <person name="Zhang J."/>
            <person name="Sun C."/>
        </authorList>
    </citation>
    <scope>NUCLEOTIDE SEQUENCE [LARGE SCALE GENOMIC DNA]</scope>
    <source>
        <strain evidence="5">sp2</strain>
    </source>
</reference>
<feature type="region of interest" description="Disordered" evidence="3">
    <location>
        <begin position="79"/>
        <end position="130"/>
    </location>
</feature>
<dbReference type="HAMAP" id="MF_00460">
    <property type="entry name" value="UPF0125_RnfH"/>
    <property type="match status" value="1"/>
</dbReference>
<feature type="compositionally biased region" description="Low complexity" evidence="3">
    <location>
        <begin position="100"/>
        <end position="118"/>
    </location>
</feature>
<evidence type="ECO:0000256" key="2">
    <source>
        <dbReference type="HAMAP-Rule" id="MF_00460"/>
    </source>
</evidence>
<comment type="similarity">
    <text evidence="1 2">Belongs to the UPF0125 (RnfH) family.</text>
</comment>
<dbReference type="AlphaFoldDB" id="A0A6I6D0Z9"/>
<dbReference type="RefSeq" id="WP_156228008.1">
    <property type="nucleotide sequence ID" value="NZ_CP046415.1"/>
</dbReference>
<keyword evidence="5" id="KW-1185">Reference proteome</keyword>
<accession>A0A6I6D0Z9</accession>
<dbReference type="Gene3D" id="3.10.20.280">
    <property type="entry name" value="RnfH-like"/>
    <property type="match status" value="1"/>
</dbReference>
<dbReference type="NCBIfam" id="NF002490">
    <property type="entry name" value="PRK01777.1"/>
    <property type="match status" value="1"/>
</dbReference>
<sequence>MKVEVAYARPDVQVILEVDVAEAATVEEAIRLSGILERFPEIDLSTQKVGVFAKVAPLSQALREWDRVEIYRPLIADPKAARRQRAQKDGARKTGAQKESAGNAGAGKRAAGKAASKSDPAPAGTKKPAE</sequence>
<dbReference type="InterPro" id="IPR016155">
    <property type="entry name" value="Mopterin_synth/thiamin_S_b"/>
</dbReference>
<dbReference type="Pfam" id="PF03658">
    <property type="entry name" value="Ub-RnfH"/>
    <property type="match status" value="1"/>
</dbReference>
<dbReference type="InterPro" id="IPR037021">
    <property type="entry name" value="RnfH_sf"/>
</dbReference>
<organism evidence="4 5">
    <name type="scientific">Guyparkeria halophila</name>
    <dbReference type="NCBI Taxonomy" id="47960"/>
    <lineage>
        <taxon>Bacteria</taxon>
        <taxon>Pseudomonadati</taxon>
        <taxon>Pseudomonadota</taxon>
        <taxon>Gammaproteobacteria</taxon>
        <taxon>Chromatiales</taxon>
        <taxon>Thioalkalibacteraceae</taxon>
        <taxon>Guyparkeria</taxon>
    </lineage>
</organism>
<dbReference type="Proteomes" id="UP000427716">
    <property type="component" value="Chromosome"/>
</dbReference>
<dbReference type="PANTHER" id="PTHR37483:SF1">
    <property type="entry name" value="UPF0125 PROTEIN RATB"/>
    <property type="match status" value="1"/>
</dbReference>
<evidence type="ECO:0000313" key="4">
    <source>
        <dbReference type="EMBL" id="QGT77945.1"/>
    </source>
</evidence>
<dbReference type="InterPro" id="IPR005346">
    <property type="entry name" value="RnfH"/>
</dbReference>
<proteinExistence type="inferred from homology"/>
<dbReference type="EMBL" id="CP046415">
    <property type="protein sequence ID" value="QGT77945.1"/>
    <property type="molecule type" value="Genomic_DNA"/>
</dbReference>
<protein>
    <recommendedName>
        <fullName evidence="2">UPF0125 protein GM160_03000</fullName>
    </recommendedName>
</protein>
<gene>
    <name evidence="4" type="ORF">GM160_03000</name>
</gene>
<dbReference type="SUPFAM" id="SSF54285">
    <property type="entry name" value="MoaD/ThiS"/>
    <property type="match status" value="1"/>
</dbReference>